<keyword evidence="3 6" id="KW-0812">Transmembrane</keyword>
<evidence type="ECO:0000256" key="6">
    <source>
        <dbReference type="SAM" id="Phobius"/>
    </source>
</evidence>
<feature type="transmembrane region" description="Helical" evidence="6">
    <location>
        <begin position="249"/>
        <end position="267"/>
    </location>
</feature>
<evidence type="ECO:0000313" key="7">
    <source>
        <dbReference type="EMBL" id="TKA03301.1"/>
    </source>
</evidence>
<keyword evidence="2" id="KW-1003">Cell membrane</keyword>
<dbReference type="Pfam" id="PF03631">
    <property type="entry name" value="Virul_fac_BrkB"/>
    <property type="match status" value="1"/>
</dbReference>
<evidence type="ECO:0000256" key="5">
    <source>
        <dbReference type="ARBA" id="ARBA00023136"/>
    </source>
</evidence>
<protein>
    <submittedName>
        <fullName evidence="7">YihY/virulence factor BrkB family protein</fullName>
    </submittedName>
</protein>
<dbReference type="GO" id="GO:0005886">
    <property type="term" value="C:plasma membrane"/>
    <property type="evidence" value="ECO:0007669"/>
    <property type="project" value="UniProtKB-SubCell"/>
</dbReference>
<dbReference type="OrthoDB" id="4127374at2"/>
<comment type="subcellular location">
    <subcellularLocation>
        <location evidence="1">Cell membrane</location>
        <topology evidence="1">Multi-pass membrane protein</topology>
    </subcellularLocation>
</comment>
<evidence type="ECO:0000313" key="8">
    <source>
        <dbReference type="Proteomes" id="UP000305778"/>
    </source>
</evidence>
<evidence type="ECO:0000256" key="2">
    <source>
        <dbReference type="ARBA" id="ARBA00022475"/>
    </source>
</evidence>
<feature type="transmembrane region" description="Helical" evidence="6">
    <location>
        <begin position="218"/>
        <end position="237"/>
    </location>
</feature>
<feature type="transmembrane region" description="Helical" evidence="6">
    <location>
        <begin position="136"/>
        <end position="164"/>
    </location>
</feature>
<dbReference type="InterPro" id="IPR017039">
    <property type="entry name" value="Virul_fac_BrkB"/>
</dbReference>
<dbReference type="AlphaFoldDB" id="A0A4U0S7Y3"/>
<feature type="transmembrane region" description="Helical" evidence="6">
    <location>
        <begin position="89"/>
        <end position="115"/>
    </location>
</feature>
<comment type="caution">
    <text evidence="7">The sequence shown here is derived from an EMBL/GenBank/DDBJ whole genome shotgun (WGS) entry which is preliminary data.</text>
</comment>
<name>A0A4U0S7Y3_9ACTN</name>
<feature type="transmembrane region" description="Helical" evidence="6">
    <location>
        <begin position="46"/>
        <end position="69"/>
    </location>
</feature>
<keyword evidence="5 6" id="KW-0472">Membrane</keyword>
<feature type="transmembrane region" description="Helical" evidence="6">
    <location>
        <begin position="184"/>
        <end position="206"/>
    </location>
</feature>
<evidence type="ECO:0000256" key="3">
    <source>
        <dbReference type="ARBA" id="ARBA00022692"/>
    </source>
</evidence>
<accession>A0A4U0S7Y3</accession>
<proteinExistence type="predicted"/>
<dbReference type="Proteomes" id="UP000305778">
    <property type="component" value="Unassembled WGS sequence"/>
</dbReference>
<reference evidence="7 8" key="1">
    <citation type="submission" date="2019-04" db="EMBL/GenBank/DDBJ databases">
        <title>Streptomyces oryziradicis sp. nov., a novel actinomycete isolated from rhizosphere soil of rice (Oryza sativa L.).</title>
        <authorList>
            <person name="Li C."/>
        </authorList>
    </citation>
    <scope>NUCLEOTIDE SEQUENCE [LARGE SCALE GENOMIC DNA]</scope>
    <source>
        <strain evidence="7 8">NEAU-C40</strain>
    </source>
</reference>
<dbReference type="EMBL" id="SUMC01000053">
    <property type="protein sequence ID" value="TKA03301.1"/>
    <property type="molecule type" value="Genomic_DNA"/>
</dbReference>
<dbReference type="PIRSF" id="PIRSF035875">
    <property type="entry name" value="RNase_BN"/>
    <property type="match status" value="1"/>
</dbReference>
<gene>
    <name evidence="7" type="ORF">FCI23_36215</name>
</gene>
<keyword evidence="8" id="KW-1185">Reference proteome</keyword>
<keyword evidence="4 6" id="KW-1133">Transmembrane helix</keyword>
<dbReference type="PANTHER" id="PTHR30213:SF1">
    <property type="entry name" value="INNER MEMBRANE PROTEIN YHJD"/>
    <property type="match status" value="1"/>
</dbReference>
<organism evidence="7 8">
    <name type="scientific">Actinacidiphila oryziradicis</name>
    <dbReference type="NCBI Taxonomy" id="2571141"/>
    <lineage>
        <taxon>Bacteria</taxon>
        <taxon>Bacillati</taxon>
        <taxon>Actinomycetota</taxon>
        <taxon>Actinomycetes</taxon>
        <taxon>Kitasatosporales</taxon>
        <taxon>Streptomycetaceae</taxon>
        <taxon>Actinacidiphila</taxon>
    </lineage>
</organism>
<dbReference type="PANTHER" id="PTHR30213">
    <property type="entry name" value="INNER MEMBRANE PROTEIN YHJD"/>
    <property type="match status" value="1"/>
</dbReference>
<evidence type="ECO:0000256" key="1">
    <source>
        <dbReference type="ARBA" id="ARBA00004651"/>
    </source>
</evidence>
<dbReference type="RefSeq" id="WP_136728427.1">
    <property type="nucleotide sequence ID" value="NZ_JAOPYF010000312.1"/>
</dbReference>
<sequence length="286" mass="30036">MDWLTRIPWIGPWIARLMRTHAWRSYEHLTDVHWTRLAAAITFTSFVALFPLLTVGAAIAAALLTAGQVNDLQQKVSAQVPGIADQLDIGALVTNAGTVGVIGGALLLVTGIGWIGSLRDCLRAVWEKDDEPANPFLRVLADGGLLLALGAIGLASAGCSAFATAVLGHVADRFSFASGGPGRILLEVFGLCVAVLVDFVLLAYLLTRLPGVYPERRSVVVAGLMGAIGFELLKLVISGYLQGVAGKSVYGAFGAPVALLLWINLMAKLLLYCAAWTATPTDTAGA</sequence>
<evidence type="ECO:0000256" key="4">
    <source>
        <dbReference type="ARBA" id="ARBA00022989"/>
    </source>
</evidence>